<keyword evidence="2" id="KW-1185">Reference proteome</keyword>
<sequence length="105" mass="12102">MCNCNIKHINNFIEVAISKPSRLDTAWIKFIIPCKPQKSQYNLEVTSVWHISKTKCLYSSSKIKNPLSTFKSSQSKSVLPRQPSNFQWQARQISMVPRTEGMDNL</sequence>
<reference evidence="1 2" key="1">
    <citation type="submission" date="2021-06" db="EMBL/GenBank/DDBJ databases">
        <title>Caerostris extrusa draft genome.</title>
        <authorList>
            <person name="Kono N."/>
            <person name="Arakawa K."/>
        </authorList>
    </citation>
    <scope>NUCLEOTIDE SEQUENCE [LARGE SCALE GENOMIC DNA]</scope>
</reference>
<organism evidence="1 2">
    <name type="scientific">Caerostris extrusa</name>
    <name type="common">Bark spider</name>
    <name type="synonym">Caerostris bankana</name>
    <dbReference type="NCBI Taxonomy" id="172846"/>
    <lineage>
        <taxon>Eukaryota</taxon>
        <taxon>Metazoa</taxon>
        <taxon>Ecdysozoa</taxon>
        <taxon>Arthropoda</taxon>
        <taxon>Chelicerata</taxon>
        <taxon>Arachnida</taxon>
        <taxon>Araneae</taxon>
        <taxon>Araneomorphae</taxon>
        <taxon>Entelegynae</taxon>
        <taxon>Araneoidea</taxon>
        <taxon>Araneidae</taxon>
        <taxon>Caerostris</taxon>
    </lineage>
</organism>
<dbReference type="EMBL" id="BPLR01020813">
    <property type="protein sequence ID" value="GIX82776.1"/>
    <property type="molecule type" value="Genomic_DNA"/>
</dbReference>
<dbReference type="Proteomes" id="UP001054945">
    <property type="component" value="Unassembled WGS sequence"/>
</dbReference>
<evidence type="ECO:0000313" key="2">
    <source>
        <dbReference type="Proteomes" id="UP001054945"/>
    </source>
</evidence>
<evidence type="ECO:0000313" key="1">
    <source>
        <dbReference type="EMBL" id="GIX82776.1"/>
    </source>
</evidence>
<dbReference type="AlphaFoldDB" id="A0AAV4NFS0"/>
<name>A0AAV4NFS0_CAEEX</name>
<gene>
    <name evidence="1" type="ORF">CEXT_534821</name>
</gene>
<protein>
    <submittedName>
        <fullName evidence="1">Uncharacterized protein</fullName>
    </submittedName>
</protein>
<proteinExistence type="predicted"/>
<accession>A0AAV4NFS0</accession>
<comment type="caution">
    <text evidence="1">The sequence shown here is derived from an EMBL/GenBank/DDBJ whole genome shotgun (WGS) entry which is preliminary data.</text>
</comment>